<feature type="transmembrane region" description="Helical" evidence="7">
    <location>
        <begin position="126"/>
        <end position="143"/>
    </location>
</feature>
<evidence type="ECO:0000256" key="1">
    <source>
        <dbReference type="ARBA" id="ARBA00004651"/>
    </source>
</evidence>
<keyword evidence="6 7" id="KW-0472">Membrane</keyword>
<dbReference type="InterPro" id="IPR050882">
    <property type="entry name" value="Prepilin_peptidase/N-MTase"/>
</dbReference>
<sequence>MVFVYLFFFAIGIIFGSFFNVVGLRIPKKRSIVQPRSHCPHCGHFLSWYELIPIFSYVLQKGKCRSCRVPISAIYPVMELFTGLLFVFSFYKIGFSKELLVALPFVSLLIIITVSDLSYKLIPNRILIFFFVLFVLLRTWIPLHPWYDSIIGMTVGFILLYIIAIVSNGGMGGGDIKLFAVLGYALGLKGVLLAFFLSTLIGALFGLFGIITKQLSRKSAIPFGPFISIGAVLSYFYETEIFHWYIQLII</sequence>
<gene>
    <name evidence="10" type="ORF">AZI98_04555</name>
</gene>
<evidence type="ECO:0000313" key="11">
    <source>
        <dbReference type="Proteomes" id="UP000076476"/>
    </source>
</evidence>
<evidence type="ECO:0000259" key="9">
    <source>
        <dbReference type="Pfam" id="PF06750"/>
    </source>
</evidence>
<organism evidence="10 11">
    <name type="scientific">Aeribacillus pallidus</name>
    <dbReference type="NCBI Taxonomy" id="33936"/>
    <lineage>
        <taxon>Bacteria</taxon>
        <taxon>Bacillati</taxon>
        <taxon>Bacillota</taxon>
        <taxon>Bacilli</taxon>
        <taxon>Bacillales</taxon>
        <taxon>Bacillaceae</taxon>
        <taxon>Aeribacillus</taxon>
    </lineage>
</organism>
<dbReference type="Gene3D" id="1.20.120.1220">
    <property type="match status" value="1"/>
</dbReference>
<keyword evidence="4 7" id="KW-0812">Transmembrane</keyword>
<feature type="domain" description="Prepilin type IV endopeptidase peptidase" evidence="8">
    <location>
        <begin position="105"/>
        <end position="207"/>
    </location>
</feature>
<evidence type="ECO:0000256" key="2">
    <source>
        <dbReference type="ARBA" id="ARBA00005801"/>
    </source>
</evidence>
<dbReference type="GO" id="GO:0004190">
    <property type="term" value="F:aspartic-type endopeptidase activity"/>
    <property type="evidence" value="ECO:0007669"/>
    <property type="project" value="InterPro"/>
</dbReference>
<comment type="similarity">
    <text evidence="2">Belongs to the peptidase A24 family.</text>
</comment>
<evidence type="ECO:0000256" key="3">
    <source>
        <dbReference type="ARBA" id="ARBA00022475"/>
    </source>
</evidence>
<feature type="transmembrane region" description="Helical" evidence="7">
    <location>
        <begin position="99"/>
        <end position="119"/>
    </location>
</feature>
<dbReference type="STRING" id="33936.AZI98_04555"/>
<dbReference type="OrthoDB" id="9789291at2"/>
<dbReference type="PANTHER" id="PTHR30487">
    <property type="entry name" value="TYPE 4 PREPILIN-LIKE PROTEINS LEADER PEPTIDE-PROCESSING ENZYME"/>
    <property type="match status" value="1"/>
</dbReference>
<dbReference type="Pfam" id="PF01478">
    <property type="entry name" value="Peptidase_A24"/>
    <property type="match status" value="1"/>
</dbReference>
<dbReference type="Pfam" id="PF06750">
    <property type="entry name" value="A24_N_bact"/>
    <property type="match status" value="1"/>
</dbReference>
<comment type="caution">
    <text evidence="10">The sequence shown here is derived from an EMBL/GenBank/DDBJ whole genome shotgun (WGS) entry which is preliminary data.</text>
</comment>
<evidence type="ECO:0000313" key="10">
    <source>
        <dbReference type="EMBL" id="KZN96856.1"/>
    </source>
</evidence>
<proteinExistence type="inferred from homology"/>
<dbReference type="RefSeq" id="WP_063387115.1">
    <property type="nucleotide sequence ID" value="NZ_LWBR01000013.1"/>
</dbReference>
<accession>A0A165Y9A5</accession>
<keyword evidence="5 7" id="KW-1133">Transmembrane helix</keyword>
<feature type="transmembrane region" description="Helical" evidence="7">
    <location>
        <begin position="6"/>
        <end position="26"/>
    </location>
</feature>
<protein>
    <submittedName>
        <fullName evidence="10">Prepilin peptidase</fullName>
    </submittedName>
</protein>
<evidence type="ECO:0000256" key="4">
    <source>
        <dbReference type="ARBA" id="ARBA00022692"/>
    </source>
</evidence>
<dbReference type="InterPro" id="IPR010627">
    <property type="entry name" value="Prepilin_pept_A24_N"/>
</dbReference>
<dbReference type="GO" id="GO:0006465">
    <property type="term" value="P:signal peptide processing"/>
    <property type="evidence" value="ECO:0007669"/>
    <property type="project" value="TreeGrafter"/>
</dbReference>
<comment type="subcellular location">
    <subcellularLocation>
        <location evidence="1">Cell membrane</location>
        <topology evidence="1">Multi-pass membrane protein</topology>
    </subcellularLocation>
</comment>
<feature type="transmembrane region" description="Helical" evidence="7">
    <location>
        <begin position="73"/>
        <end position="93"/>
    </location>
</feature>
<dbReference type="EMBL" id="LWBR01000013">
    <property type="protein sequence ID" value="KZN96856.1"/>
    <property type="molecule type" value="Genomic_DNA"/>
</dbReference>
<evidence type="ECO:0000256" key="5">
    <source>
        <dbReference type="ARBA" id="ARBA00022989"/>
    </source>
</evidence>
<feature type="transmembrane region" description="Helical" evidence="7">
    <location>
        <begin position="178"/>
        <end position="208"/>
    </location>
</feature>
<name>A0A165Y9A5_9BACI</name>
<keyword evidence="3" id="KW-1003">Cell membrane</keyword>
<feature type="transmembrane region" description="Helical" evidence="7">
    <location>
        <begin position="149"/>
        <end position="166"/>
    </location>
</feature>
<dbReference type="PANTHER" id="PTHR30487:SF0">
    <property type="entry name" value="PREPILIN LEADER PEPTIDASE_N-METHYLTRANSFERASE-RELATED"/>
    <property type="match status" value="1"/>
</dbReference>
<dbReference type="AlphaFoldDB" id="A0A165Y9A5"/>
<evidence type="ECO:0000256" key="6">
    <source>
        <dbReference type="ARBA" id="ARBA00023136"/>
    </source>
</evidence>
<feature type="transmembrane region" description="Helical" evidence="7">
    <location>
        <begin position="220"/>
        <end position="237"/>
    </location>
</feature>
<reference evidence="10 11" key="1">
    <citation type="submission" date="2016-04" db="EMBL/GenBank/DDBJ databases">
        <title>Draft genome sequence of Aeribacillus pallidus 8m3 from petroleum reservoir.</title>
        <authorList>
            <person name="Poltaraus A.B."/>
            <person name="Nazina T.N."/>
            <person name="Tourova T.P."/>
            <person name="Malakho S.M."/>
            <person name="Korshunova A.V."/>
            <person name="Sokolova D.S."/>
        </authorList>
    </citation>
    <scope>NUCLEOTIDE SEQUENCE [LARGE SCALE GENOMIC DNA]</scope>
    <source>
        <strain evidence="10 11">8m3</strain>
    </source>
</reference>
<evidence type="ECO:0000256" key="7">
    <source>
        <dbReference type="SAM" id="Phobius"/>
    </source>
</evidence>
<evidence type="ECO:0000259" key="8">
    <source>
        <dbReference type="Pfam" id="PF01478"/>
    </source>
</evidence>
<keyword evidence="11" id="KW-1185">Reference proteome</keyword>
<dbReference type="GO" id="GO:0005886">
    <property type="term" value="C:plasma membrane"/>
    <property type="evidence" value="ECO:0007669"/>
    <property type="project" value="UniProtKB-SubCell"/>
</dbReference>
<dbReference type="InterPro" id="IPR000045">
    <property type="entry name" value="Prepilin_IV_endopep_pep"/>
</dbReference>
<dbReference type="Proteomes" id="UP000076476">
    <property type="component" value="Unassembled WGS sequence"/>
</dbReference>
<feature type="domain" description="Prepilin peptidase A24 N-terminal" evidence="9">
    <location>
        <begin position="11"/>
        <end position="92"/>
    </location>
</feature>